<sequence length="123" mass="13144">MAMNFQKIVLTIAIVLLIITLIFIGFALNKAKQEEQWPPLVGDCPDYWMDLSGNGAMCVNTQSLGKCNIPTEGNKNYMDFTSAAFTGNNSACAKYTWATGCGVTWDGITSGVSNPCAASSESS</sequence>
<accession>A0A6C0E3S1</accession>
<reference evidence="2" key="1">
    <citation type="journal article" date="2020" name="Nature">
        <title>Giant virus diversity and host interactions through global metagenomics.</title>
        <authorList>
            <person name="Schulz F."/>
            <person name="Roux S."/>
            <person name="Paez-Espino D."/>
            <person name="Jungbluth S."/>
            <person name="Walsh D.A."/>
            <person name="Denef V.J."/>
            <person name="McMahon K.D."/>
            <person name="Konstantinidis K.T."/>
            <person name="Eloe-Fadrosh E.A."/>
            <person name="Kyrpides N.C."/>
            <person name="Woyke T."/>
        </authorList>
    </citation>
    <scope>NUCLEOTIDE SEQUENCE</scope>
    <source>
        <strain evidence="2">GVMAG-M-3300023179-114</strain>
    </source>
</reference>
<proteinExistence type="predicted"/>
<dbReference type="AlphaFoldDB" id="A0A6C0E3S1"/>
<feature type="transmembrane region" description="Helical" evidence="1">
    <location>
        <begin position="6"/>
        <end position="28"/>
    </location>
</feature>
<dbReference type="EMBL" id="MN739721">
    <property type="protein sequence ID" value="QHT22929.1"/>
    <property type="molecule type" value="Genomic_DNA"/>
</dbReference>
<keyword evidence="1" id="KW-0812">Transmembrane</keyword>
<evidence type="ECO:0000256" key="1">
    <source>
        <dbReference type="SAM" id="Phobius"/>
    </source>
</evidence>
<keyword evidence="1" id="KW-0472">Membrane</keyword>
<keyword evidence="1" id="KW-1133">Transmembrane helix</keyword>
<protein>
    <recommendedName>
        <fullName evidence="3">CPW-WPC domain-containing protein</fullName>
    </recommendedName>
</protein>
<name>A0A6C0E3S1_9ZZZZ</name>
<evidence type="ECO:0008006" key="3">
    <source>
        <dbReference type="Google" id="ProtNLM"/>
    </source>
</evidence>
<organism evidence="2">
    <name type="scientific">viral metagenome</name>
    <dbReference type="NCBI Taxonomy" id="1070528"/>
    <lineage>
        <taxon>unclassified sequences</taxon>
        <taxon>metagenomes</taxon>
        <taxon>organismal metagenomes</taxon>
    </lineage>
</organism>
<evidence type="ECO:0000313" key="2">
    <source>
        <dbReference type="EMBL" id="QHT22929.1"/>
    </source>
</evidence>